<keyword evidence="4" id="KW-1185">Reference proteome</keyword>
<accession>A0A1Q9CLU7</accession>
<protein>
    <submittedName>
        <fullName evidence="3">132 kDa protein</fullName>
    </submittedName>
</protein>
<evidence type="ECO:0000259" key="2">
    <source>
        <dbReference type="PROSITE" id="PS50878"/>
    </source>
</evidence>
<dbReference type="PROSITE" id="PS50878">
    <property type="entry name" value="RT_POL"/>
    <property type="match status" value="1"/>
</dbReference>
<dbReference type="OrthoDB" id="7485566at2759"/>
<dbReference type="Pfam" id="PF00078">
    <property type="entry name" value="RVT_1"/>
    <property type="match status" value="1"/>
</dbReference>
<dbReference type="EMBL" id="LSRX01001084">
    <property type="protein sequence ID" value="OLP83903.1"/>
    <property type="molecule type" value="Genomic_DNA"/>
</dbReference>
<proteinExistence type="predicted"/>
<feature type="compositionally biased region" description="Low complexity" evidence="1">
    <location>
        <begin position="238"/>
        <end position="253"/>
    </location>
</feature>
<evidence type="ECO:0000256" key="1">
    <source>
        <dbReference type="SAM" id="MobiDB-lite"/>
    </source>
</evidence>
<dbReference type="InterPro" id="IPR000477">
    <property type="entry name" value="RT_dom"/>
</dbReference>
<organism evidence="3 4">
    <name type="scientific">Symbiodinium microadriaticum</name>
    <name type="common">Dinoflagellate</name>
    <name type="synonym">Zooxanthella microadriatica</name>
    <dbReference type="NCBI Taxonomy" id="2951"/>
    <lineage>
        <taxon>Eukaryota</taxon>
        <taxon>Sar</taxon>
        <taxon>Alveolata</taxon>
        <taxon>Dinophyceae</taxon>
        <taxon>Suessiales</taxon>
        <taxon>Symbiodiniaceae</taxon>
        <taxon>Symbiodinium</taxon>
    </lineage>
</organism>
<sequence length="828" mass="88975">MREYSRGWVCCRGSPPQVLPCPGQRLPLPDAPAAAPQAPASPAAPQADAAWFRQGPPETLAVQRTHSCLFVPLLHAAVGRLHPAALAGWEDHPLYGRLWQRNLALLRQAPPVEPQALVHALHALQQLASEEGRSLPVPEAQLLLALAAESNRLPSNTLVHLPWAWRFTALPDGYIPASAQEALLHVYLGERAAASLLQEVAASHQNPPLAPAPAAPSHPPTVNTSPAQMRPAPRRGRSSSSSSSSTSSTSSRRSSAEPPAQPATTTHLPGEVDAQPSPAPLSADQLHGPRLQAALASLDPFDAEDVLLQHCSLFRSPPPFCKPQLRRALKLSLKLVRDASTADAPDAPASLAAVRAWKLFLFLPRLLLFRPAGAMRMPKPQILARFSAFERGDWSALLHEAHAEATAVGLSPATPTDSIDRRAQRATRLARLGELSAARQALTAEPLAPANAETLTALTDPQRRPPQPYGEIHENVISFVPEVPAAAPGPSGYTAETIRLVLDDEEAASLLCDVSCLLARARLPEPAVAALSVGRIVAIRKPSGGTRGLVVRDFLRRLVARTLAQQFASHFQAACNPHQYALSSRAGAEALVHTLQARTQADAHLTVVSVDATAAYDLVSREAMLTAVKESPALSPLLPFARLWYARKSVYLWCAGEHSHRICQSEGGEQGDPLMPALFSVALAPALHDLQRELRPTEQVLAYLDDVYILASPDRVALLYRRLEDLIWQRARLRLNASKTRVWNAAGALPNAVQQLAPDSAVWVGDTALSPEQRGLVALGVPLGSPAFIQSHLQQSLARHAGLLQTLPAIHDTQISWLLLSCCAAPRG</sequence>
<dbReference type="OMA" id="WACHPAQ"/>
<feature type="region of interest" description="Disordered" evidence="1">
    <location>
        <begin position="29"/>
        <end position="48"/>
    </location>
</feature>
<dbReference type="AlphaFoldDB" id="A0A1Q9CLU7"/>
<dbReference type="InterPro" id="IPR043502">
    <property type="entry name" value="DNA/RNA_pol_sf"/>
</dbReference>
<feature type="compositionally biased region" description="Pro residues" evidence="1">
    <location>
        <begin position="208"/>
        <end position="219"/>
    </location>
</feature>
<comment type="caution">
    <text evidence="3">The sequence shown here is derived from an EMBL/GenBank/DDBJ whole genome shotgun (WGS) entry which is preliminary data.</text>
</comment>
<evidence type="ECO:0000313" key="4">
    <source>
        <dbReference type="Proteomes" id="UP000186817"/>
    </source>
</evidence>
<feature type="region of interest" description="Disordered" evidence="1">
    <location>
        <begin position="204"/>
        <end position="285"/>
    </location>
</feature>
<dbReference type="Proteomes" id="UP000186817">
    <property type="component" value="Unassembled WGS sequence"/>
</dbReference>
<name>A0A1Q9CLU7_SYMMI</name>
<evidence type="ECO:0000313" key="3">
    <source>
        <dbReference type="EMBL" id="OLP83903.1"/>
    </source>
</evidence>
<feature type="domain" description="Reverse transcriptase" evidence="2">
    <location>
        <begin position="520"/>
        <end position="768"/>
    </location>
</feature>
<gene>
    <name evidence="3" type="ORF">AK812_SmicGene35278</name>
</gene>
<reference evidence="3 4" key="1">
    <citation type="submission" date="2016-02" db="EMBL/GenBank/DDBJ databases">
        <title>Genome analysis of coral dinoflagellate symbionts highlights evolutionary adaptations to a symbiotic lifestyle.</title>
        <authorList>
            <person name="Aranda M."/>
            <person name="Li Y."/>
            <person name="Liew Y.J."/>
            <person name="Baumgarten S."/>
            <person name="Simakov O."/>
            <person name="Wilson M."/>
            <person name="Piel J."/>
            <person name="Ashoor H."/>
            <person name="Bougouffa S."/>
            <person name="Bajic V.B."/>
            <person name="Ryu T."/>
            <person name="Ravasi T."/>
            <person name="Bayer T."/>
            <person name="Micklem G."/>
            <person name="Kim H."/>
            <person name="Bhak J."/>
            <person name="Lajeunesse T.C."/>
            <person name="Voolstra C.R."/>
        </authorList>
    </citation>
    <scope>NUCLEOTIDE SEQUENCE [LARGE SCALE GENOMIC DNA]</scope>
    <source>
        <strain evidence="3 4">CCMP2467</strain>
    </source>
</reference>
<dbReference type="SUPFAM" id="SSF56672">
    <property type="entry name" value="DNA/RNA polymerases"/>
    <property type="match status" value="1"/>
</dbReference>